<dbReference type="Proteomes" id="UP001469749">
    <property type="component" value="Unassembled WGS sequence"/>
</dbReference>
<evidence type="ECO:0000313" key="7">
    <source>
        <dbReference type="Proteomes" id="UP001469749"/>
    </source>
</evidence>
<dbReference type="InterPro" id="IPR035952">
    <property type="entry name" value="Rhomboid-like_sf"/>
</dbReference>
<comment type="subcellular location">
    <subcellularLocation>
        <location evidence="1">Membrane</location>
        <topology evidence="1">Multi-pass membrane protein</topology>
    </subcellularLocation>
</comment>
<keyword evidence="4 5" id="KW-0472">Membrane</keyword>
<feature type="transmembrane region" description="Helical" evidence="5">
    <location>
        <begin position="172"/>
        <end position="195"/>
    </location>
</feature>
<keyword evidence="3 5" id="KW-1133">Transmembrane helix</keyword>
<keyword evidence="7" id="KW-1185">Reference proteome</keyword>
<evidence type="ECO:0000313" key="6">
    <source>
        <dbReference type="EMBL" id="MEQ2366021.1"/>
    </source>
</evidence>
<feature type="transmembrane region" description="Helical" evidence="5">
    <location>
        <begin position="224"/>
        <end position="241"/>
    </location>
</feature>
<accession>A0ABV1B6H6</accession>
<feature type="transmembrane region" description="Helical" evidence="5">
    <location>
        <begin position="106"/>
        <end position="128"/>
    </location>
</feature>
<evidence type="ECO:0008006" key="8">
    <source>
        <dbReference type="Google" id="ProtNLM"/>
    </source>
</evidence>
<protein>
    <recommendedName>
        <fullName evidence="8">Peptidase S54 rhomboid domain-containing protein</fullName>
    </recommendedName>
</protein>
<dbReference type="SUPFAM" id="SSF144091">
    <property type="entry name" value="Rhomboid-like"/>
    <property type="match status" value="1"/>
</dbReference>
<organism evidence="6 7">
    <name type="scientific">Coprococcus intestinihominis</name>
    <dbReference type="NCBI Taxonomy" id="3133154"/>
    <lineage>
        <taxon>Bacteria</taxon>
        <taxon>Bacillati</taxon>
        <taxon>Bacillota</taxon>
        <taxon>Clostridia</taxon>
        <taxon>Lachnospirales</taxon>
        <taxon>Lachnospiraceae</taxon>
        <taxon>Coprococcus</taxon>
    </lineage>
</organism>
<dbReference type="Gene3D" id="1.20.1540.10">
    <property type="entry name" value="Rhomboid-like"/>
    <property type="match status" value="1"/>
</dbReference>
<evidence type="ECO:0000256" key="4">
    <source>
        <dbReference type="ARBA" id="ARBA00023136"/>
    </source>
</evidence>
<proteinExistence type="predicted"/>
<reference evidence="6 7" key="1">
    <citation type="submission" date="2024-03" db="EMBL/GenBank/DDBJ databases">
        <title>Human intestinal bacterial collection.</title>
        <authorList>
            <person name="Pauvert C."/>
            <person name="Hitch T.C.A."/>
            <person name="Clavel T."/>
        </authorList>
    </citation>
    <scope>NUCLEOTIDE SEQUENCE [LARGE SCALE GENOMIC DNA]</scope>
    <source>
        <strain evidence="6 7">CLA-AA-H190</strain>
    </source>
</reference>
<evidence type="ECO:0000256" key="5">
    <source>
        <dbReference type="SAM" id="Phobius"/>
    </source>
</evidence>
<keyword evidence="2 5" id="KW-0812">Transmembrane</keyword>
<sequence length="308" mass="36515">MHIVHPLLCSCIFYTVLIDKNSWKIYNYSIAYKNKRKGENLLEKFLNKMERKFGRYAISGLMKYICVLYIIGLFINIASPQVYYYYLSLNPYRILHGEVWRLVTFLIQSPNSNVIFFIFTLYLYYMLGQTLERVWGAFRFNLYYFAGVLFTIIGSFAAYFMTGQVYLMDTYYINMSLFLAFAFVFPDMEMLLMFLIPIKIKWLAYLDIALFVYEMVVGNIGTKISIAMALLNFVIFFFGFMRKRVSPAQMHRRAAYKKAVKKMPSRHRCAVCGRTEETNPELEFRFCSKCNGNYEYCQDHLFTHTHVQ</sequence>
<feature type="transmembrane region" description="Helical" evidence="5">
    <location>
        <begin position="61"/>
        <end position="86"/>
    </location>
</feature>
<gene>
    <name evidence="6" type="ORF">WMO25_13165</name>
</gene>
<evidence type="ECO:0000256" key="2">
    <source>
        <dbReference type="ARBA" id="ARBA00022692"/>
    </source>
</evidence>
<evidence type="ECO:0000256" key="3">
    <source>
        <dbReference type="ARBA" id="ARBA00022989"/>
    </source>
</evidence>
<evidence type="ECO:0000256" key="1">
    <source>
        <dbReference type="ARBA" id="ARBA00004141"/>
    </source>
</evidence>
<dbReference type="EMBL" id="JBBMEK010000193">
    <property type="protein sequence ID" value="MEQ2366021.1"/>
    <property type="molecule type" value="Genomic_DNA"/>
</dbReference>
<name>A0ABV1B6H6_9FIRM</name>
<dbReference type="RefSeq" id="WP_349085664.1">
    <property type="nucleotide sequence ID" value="NZ_JBBMEK010000193.1"/>
</dbReference>
<comment type="caution">
    <text evidence="6">The sequence shown here is derived from an EMBL/GenBank/DDBJ whole genome shotgun (WGS) entry which is preliminary data.</text>
</comment>
<feature type="transmembrane region" description="Helical" evidence="5">
    <location>
        <begin position="140"/>
        <end position="160"/>
    </location>
</feature>